<feature type="transmembrane region" description="Helical" evidence="12">
    <location>
        <begin position="391"/>
        <end position="410"/>
    </location>
</feature>
<comment type="similarity">
    <text evidence="1 10">Belongs to the thymidylate kinase family.</text>
</comment>
<feature type="transmembrane region" description="Helical" evidence="12">
    <location>
        <begin position="207"/>
        <end position="229"/>
    </location>
</feature>
<evidence type="ECO:0000313" key="15">
    <source>
        <dbReference type="Proteomes" id="UP001431429"/>
    </source>
</evidence>
<evidence type="ECO:0000256" key="9">
    <source>
        <dbReference type="ARBA" id="ARBA00048743"/>
    </source>
</evidence>
<evidence type="ECO:0000256" key="5">
    <source>
        <dbReference type="ARBA" id="ARBA00022727"/>
    </source>
</evidence>
<comment type="caution">
    <text evidence="14">The sequence shown here is derived from an EMBL/GenBank/DDBJ whole genome shotgun (WGS) entry which is preliminary data.</text>
</comment>
<dbReference type="Pfam" id="PF02223">
    <property type="entry name" value="Thymidylate_kin"/>
    <property type="match status" value="1"/>
</dbReference>
<evidence type="ECO:0000256" key="3">
    <source>
        <dbReference type="ARBA" id="ARBA00017144"/>
    </source>
</evidence>
<feature type="binding site" evidence="10">
    <location>
        <begin position="527"/>
        <end position="534"/>
    </location>
    <ligand>
        <name>ATP</name>
        <dbReference type="ChEBI" id="CHEBI:30616"/>
    </ligand>
</feature>
<feature type="transmembrane region" description="Helical" evidence="12">
    <location>
        <begin position="367"/>
        <end position="385"/>
    </location>
</feature>
<feature type="compositionally biased region" description="Polar residues" evidence="11">
    <location>
        <begin position="8"/>
        <end position="20"/>
    </location>
</feature>
<feature type="transmembrane region" description="Helical" evidence="12">
    <location>
        <begin position="249"/>
        <end position="268"/>
    </location>
</feature>
<feature type="compositionally biased region" description="Low complexity" evidence="11">
    <location>
        <begin position="909"/>
        <end position="925"/>
    </location>
</feature>
<evidence type="ECO:0000313" key="14">
    <source>
        <dbReference type="EMBL" id="MCM2391158.1"/>
    </source>
</evidence>
<feature type="transmembrane region" description="Helical" evidence="12">
    <location>
        <begin position="463"/>
        <end position="488"/>
    </location>
</feature>
<feature type="region of interest" description="Disordered" evidence="11">
    <location>
        <begin position="770"/>
        <end position="828"/>
    </location>
</feature>
<keyword evidence="12" id="KW-0472">Membrane</keyword>
<dbReference type="EMBL" id="JAMQAW010000029">
    <property type="protein sequence ID" value="MCM2391158.1"/>
    <property type="molecule type" value="Genomic_DNA"/>
</dbReference>
<keyword evidence="5 10" id="KW-0545">Nucleotide biosynthesis</keyword>
<dbReference type="Gene3D" id="1.20.1250.20">
    <property type="entry name" value="MFS general substrate transporter like domains"/>
    <property type="match status" value="1"/>
</dbReference>
<feature type="transmembrane region" description="Helical" evidence="12">
    <location>
        <begin position="87"/>
        <end position="115"/>
    </location>
</feature>
<feature type="compositionally biased region" description="Basic and acidic residues" evidence="11">
    <location>
        <begin position="1143"/>
        <end position="1162"/>
    </location>
</feature>
<dbReference type="PANTHER" id="PTHR10344">
    <property type="entry name" value="THYMIDYLATE KINASE"/>
    <property type="match status" value="1"/>
</dbReference>
<evidence type="ECO:0000256" key="1">
    <source>
        <dbReference type="ARBA" id="ARBA00009776"/>
    </source>
</evidence>
<feature type="region of interest" description="Disordered" evidence="11">
    <location>
        <begin position="1"/>
        <end position="24"/>
    </location>
</feature>
<keyword evidence="12" id="KW-0812">Transmembrane</keyword>
<keyword evidence="12" id="KW-1133">Transmembrane helix</keyword>
<dbReference type="CDD" id="cd01672">
    <property type="entry name" value="TMPK"/>
    <property type="match status" value="1"/>
</dbReference>
<dbReference type="InterPro" id="IPR027417">
    <property type="entry name" value="P-loop_NTPase"/>
</dbReference>
<feature type="domain" description="Thymidylate kinase-like" evidence="13">
    <location>
        <begin position="525"/>
        <end position="709"/>
    </location>
</feature>
<feature type="transmembrane region" description="Helical" evidence="12">
    <location>
        <begin position="53"/>
        <end position="75"/>
    </location>
</feature>
<evidence type="ECO:0000259" key="13">
    <source>
        <dbReference type="Pfam" id="PF02223"/>
    </source>
</evidence>
<dbReference type="GO" id="GO:0004798">
    <property type="term" value="F:dTMP kinase activity"/>
    <property type="evidence" value="ECO:0007669"/>
    <property type="project" value="UniProtKB-EC"/>
</dbReference>
<keyword evidence="4 10" id="KW-0808">Transferase</keyword>
<dbReference type="InterPro" id="IPR018095">
    <property type="entry name" value="Thymidylate_kin_CS"/>
</dbReference>
<feature type="compositionally biased region" description="Low complexity" evidence="11">
    <location>
        <begin position="943"/>
        <end position="955"/>
    </location>
</feature>
<feature type="transmembrane region" description="Helical" evidence="12">
    <location>
        <begin position="302"/>
        <end position="328"/>
    </location>
</feature>
<keyword evidence="8 10" id="KW-0067">ATP-binding</keyword>
<proteinExistence type="inferred from homology"/>
<evidence type="ECO:0000256" key="7">
    <source>
        <dbReference type="ARBA" id="ARBA00022777"/>
    </source>
</evidence>
<dbReference type="EC" id="2.7.4.9" evidence="2 10"/>
<sequence>MTRAEQPAKQQTVKGTVSETASDSDALAADSRERALRSLLRVPPLRRLWNAQAVGAVGDAMAVLVLLLLTVQAAVAESTFGGGYRDAAFAVAAVLGGRILATLLFGAVLLGPLTSLTSAKGPLDRRWTMIAADGVRLALLIVAPLWLDWTPANAVLMLLVTVFVLGVAERFWTVARDGAAPALLPAPPLEGAAVRPLPDHLDALRRLWLRTGFVAIPIAAAVLLVATLAGRLLGLGIDWFSLHQAALGSYVAAGLFGASVSVLAFIELPSSQTPRPRSPLEGLRRPSAVGGDGVEKGRTGGIAFFVIACAAVAAAISAAVAVSVLHAFDLGGGPLLFALLVLALTGGTTLGIRGGESVLPTLSRRRLLALALAITGIALLAMGLVPDTATVVLIAVIGGFAAGVAAKIGHALIAQESEEPRRARMNSHLQAVVRVAVALGALAAPLVAAAIGPQRLAGGDLAFVRGGASFSLMLVGALLLPVAAIVLAKTDDRSGVPLRRDLSEALRGGADPAQAVAPSGFFIALEGGDGAGKSTQVEALAQWIRAKGHEVVVTREPGATPVGKRLRSILLDVASAGLSNRAEALLYAADRAEHVDAVVRPALERGAIVISDRYIDSSVAYQGAGRDLSPTEIARISRWATDGLVPHLTVLLDVSPATARERFTEAPDRLESEPAEFHGRVRSGFLTLAAGDPGRYLVVDAGQDPQDVTTVVRHRLDQLLPLSEAEVRAQEEARRKAEEEVRRKAEEEAARKAEEERLEREREEQLAKLRAEEEARRKAEEEAARQREEERKAEEARQRAEETERLAEEVRRRREAEEKVQQEEQDRLRRLAQEQARLRAEAEERRLEKQRRAEEALLLAEEARRAAEAAAAAASAAAAAKAAEEAAATRAAEEAEAAKAAEEAEAAKAAESAKVAKAAKAAESAKAARAEAEGLAGTSGNEVTVPTPVVDTQDVSANEITVPTPVVGPNDETQQVPKITGDTPPSGALDDTAVLPPVRDRGLEETAVLPPVRDERPADRVPPGIFRDERAADSPADSSTGSTGRAGSAGSARSGRSGDGGAGSRPRPRAGSGAASGSASSPRAAGPRTPGPGSGSGSGLSGPNDRTRELPQVDPETGRPRRRSDWAEETPLDDLPTLADELLGPHDGDDDRGDGPNRRRRR</sequence>
<dbReference type="InterPro" id="IPR018094">
    <property type="entry name" value="Thymidylate_kinase"/>
</dbReference>
<dbReference type="Proteomes" id="UP001431429">
    <property type="component" value="Unassembled WGS sequence"/>
</dbReference>
<evidence type="ECO:0000256" key="2">
    <source>
        <dbReference type="ARBA" id="ARBA00012980"/>
    </source>
</evidence>
<feature type="transmembrane region" description="Helical" evidence="12">
    <location>
        <begin position="334"/>
        <end position="355"/>
    </location>
</feature>
<protein>
    <recommendedName>
        <fullName evidence="3 10">Thymidylate kinase</fullName>
        <ecNumber evidence="2 10">2.7.4.9</ecNumber>
    </recommendedName>
    <alternativeName>
        <fullName evidence="10">dTMP kinase</fullName>
    </alternativeName>
</protein>
<evidence type="ECO:0000256" key="12">
    <source>
        <dbReference type="SAM" id="Phobius"/>
    </source>
</evidence>
<evidence type="ECO:0000256" key="4">
    <source>
        <dbReference type="ARBA" id="ARBA00022679"/>
    </source>
</evidence>
<evidence type="ECO:0000256" key="8">
    <source>
        <dbReference type="ARBA" id="ARBA00022840"/>
    </source>
</evidence>
<feature type="region of interest" description="Disordered" evidence="11">
    <location>
        <begin position="876"/>
        <end position="1162"/>
    </location>
</feature>
<reference evidence="14" key="1">
    <citation type="submission" date="2022-06" db="EMBL/GenBank/DDBJ databases">
        <title>Genome public.</title>
        <authorList>
            <person name="Sun Q."/>
        </authorList>
    </citation>
    <scope>NUCLEOTIDE SEQUENCE</scope>
    <source>
        <strain evidence="14">CWNU-1</strain>
    </source>
</reference>
<accession>A0ABT0URI1</accession>
<feature type="compositionally biased region" description="Low complexity" evidence="11">
    <location>
        <begin position="1036"/>
        <end position="1055"/>
    </location>
</feature>
<feature type="compositionally biased region" description="Basic and acidic residues" evidence="11">
    <location>
        <begin position="1105"/>
        <end position="1126"/>
    </location>
</feature>
<keyword evidence="6 10" id="KW-0547">Nucleotide-binding</keyword>
<comment type="catalytic activity">
    <reaction evidence="9 10">
        <text>dTMP + ATP = dTDP + ADP</text>
        <dbReference type="Rhea" id="RHEA:13517"/>
        <dbReference type="ChEBI" id="CHEBI:30616"/>
        <dbReference type="ChEBI" id="CHEBI:58369"/>
        <dbReference type="ChEBI" id="CHEBI:63528"/>
        <dbReference type="ChEBI" id="CHEBI:456216"/>
        <dbReference type="EC" id="2.7.4.9"/>
    </reaction>
</comment>
<dbReference type="PROSITE" id="PS01331">
    <property type="entry name" value="THYMIDYLATE_KINASE"/>
    <property type="match status" value="1"/>
</dbReference>
<dbReference type="SUPFAM" id="SSF103473">
    <property type="entry name" value="MFS general substrate transporter"/>
    <property type="match status" value="1"/>
</dbReference>
<comment type="function">
    <text evidence="10">Phosphorylation of dTMP to form dTDP in both de novo and salvage pathways of dTTP synthesis.</text>
</comment>
<dbReference type="Gene3D" id="3.40.50.300">
    <property type="entry name" value="P-loop containing nucleotide triphosphate hydrolases"/>
    <property type="match status" value="1"/>
</dbReference>
<feature type="transmembrane region" description="Helical" evidence="12">
    <location>
        <begin position="431"/>
        <end position="451"/>
    </location>
</feature>
<feature type="region of interest" description="Disordered" evidence="11">
    <location>
        <begin position="271"/>
        <end position="291"/>
    </location>
</feature>
<feature type="compositionally biased region" description="Low complexity" evidence="11">
    <location>
        <begin position="1069"/>
        <end position="1088"/>
    </location>
</feature>
<organism evidence="14 15">
    <name type="scientific">Streptomyces albipurpureus</name>
    <dbReference type="NCBI Taxonomy" id="2897419"/>
    <lineage>
        <taxon>Bacteria</taxon>
        <taxon>Bacillati</taxon>
        <taxon>Actinomycetota</taxon>
        <taxon>Actinomycetes</taxon>
        <taxon>Kitasatosporales</taxon>
        <taxon>Streptomycetaceae</taxon>
        <taxon>Streptomyces</taxon>
    </lineage>
</organism>
<name>A0ABT0URI1_9ACTN</name>
<dbReference type="RefSeq" id="WP_250921488.1">
    <property type="nucleotide sequence ID" value="NZ_JAMQAW010000029.1"/>
</dbReference>
<feature type="compositionally biased region" description="Basic and acidic residues" evidence="11">
    <location>
        <begin position="891"/>
        <end position="908"/>
    </location>
</feature>
<feature type="compositionally biased region" description="Low complexity" evidence="11">
    <location>
        <begin position="876"/>
        <end position="890"/>
    </location>
</feature>
<dbReference type="NCBIfam" id="TIGR00041">
    <property type="entry name" value="DTMP_kinase"/>
    <property type="match status" value="1"/>
</dbReference>
<evidence type="ECO:0000256" key="6">
    <source>
        <dbReference type="ARBA" id="ARBA00022741"/>
    </source>
</evidence>
<dbReference type="SUPFAM" id="SSF52540">
    <property type="entry name" value="P-loop containing nucleoside triphosphate hydrolases"/>
    <property type="match status" value="1"/>
</dbReference>
<feature type="transmembrane region" description="Helical" evidence="12">
    <location>
        <begin position="127"/>
        <end position="147"/>
    </location>
</feature>
<dbReference type="InterPro" id="IPR039430">
    <property type="entry name" value="Thymidylate_kin-like_dom"/>
</dbReference>
<keyword evidence="7 10" id="KW-0418">Kinase</keyword>
<keyword evidence="15" id="KW-1185">Reference proteome</keyword>
<evidence type="ECO:0000256" key="11">
    <source>
        <dbReference type="SAM" id="MobiDB-lite"/>
    </source>
</evidence>
<dbReference type="HAMAP" id="MF_00165">
    <property type="entry name" value="Thymidylate_kinase"/>
    <property type="match status" value="1"/>
</dbReference>
<evidence type="ECO:0000256" key="10">
    <source>
        <dbReference type="HAMAP-Rule" id="MF_00165"/>
    </source>
</evidence>
<dbReference type="PANTHER" id="PTHR10344:SF4">
    <property type="entry name" value="UMP-CMP KINASE 2, MITOCHONDRIAL"/>
    <property type="match status" value="1"/>
</dbReference>
<gene>
    <name evidence="10 14" type="primary">tmk</name>
    <name evidence="14" type="ORF">NBG84_23175</name>
</gene>
<dbReference type="InterPro" id="IPR036259">
    <property type="entry name" value="MFS_trans_sf"/>
</dbReference>